<dbReference type="InterPro" id="IPR025965">
    <property type="entry name" value="FlgD/Vpr_Ig-like"/>
</dbReference>
<reference evidence="3" key="1">
    <citation type="submission" date="2019-03" db="EMBL/GenBank/DDBJ databases">
        <title>Lake Tanganyika Metagenome-Assembled Genomes (MAGs).</title>
        <authorList>
            <person name="Tran P."/>
        </authorList>
    </citation>
    <scope>NUCLEOTIDE SEQUENCE</scope>
    <source>
        <strain evidence="3">K_DeepCast_150m_m2_040</strain>
    </source>
</reference>
<name>A0A937XB96_UNCW3</name>
<evidence type="ECO:0000259" key="1">
    <source>
        <dbReference type="Pfam" id="PF00881"/>
    </source>
</evidence>
<feature type="domain" description="Nitroreductase" evidence="1">
    <location>
        <begin position="223"/>
        <end position="388"/>
    </location>
</feature>
<dbReference type="InterPro" id="IPR029479">
    <property type="entry name" value="Nitroreductase"/>
</dbReference>
<evidence type="ECO:0000313" key="4">
    <source>
        <dbReference type="Proteomes" id="UP000779900"/>
    </source>
</evidence>
<dbReference type="AlphaFoldDB" id="A0A937XB96"/>
<feature type="domain" description="FlgD/Vpr Ig-like" evidence="2">
    <location>
        <begin position="420"/>
        <end position="477"/>
    </location>
</feature>
<dbReference type="Gene3D" id="2.60.40.4070">
    <property type="match status" value="1"/>
</dbReference>
<organism evidence="3 4">
    <name type="scientific">candidate division WOR-3 bacterium</name>
    <dbReference type="NCBI Taxonomy" id="2052148"/>
    <lineage>
        <taxon>Bacteria</taxon>
        <taxon>Bacteria division WOR-3</taxon>
    </lineage>
</organism>
<dbReference type="Gene3D" id="3.40.109.10">
    <property type="entry name" value="NADH Oxidase"/>
    <property type="match status" value="2"/>
</dbReference>
<gene>
    <name evidence="3" type="ORF">FJY68_01380</name>
</gene>
<dbReference type="EMBL" id="VGIR01000004">
    <property type="protein sequence ID" value="MBM3330485.1"/>
    <property type="molecule type" value="Genomic_DNA"/>
</dbReference>
<proteinExistence type="predicted"/>
<dbReference type="Pfam" id="PF13860">
    <property type="entry name" value="FlgD_ig"/>
    <property type="match status" value="1"/>
</dbReference>
<evidence type="ECO:0008006" key="5">
    <source>
        <dbReference type="Google" id="ProtNLM"/>
    </source>
</evidence>
<evidence type="ECO:0000313" key="3">
    <source>
        <dbReference type="EMBL" id="MBM3330485.1"/>
    </source>
</evidence>
<sequence length="492" mass="52428">MHWLLCVIGLSVRVASLPGSAWGDSLPGPARSAFSFAQLANSRYSVHSGFDDSLPAQVMANVLWAMSRAPQVGSGYREFYVATSSNVYRYDPLALRLTLHRAGDHRYNSGSAFEVGVAADRAEAAGMAIQAGLLAGTAFRGGGTEVVSCPMQWAADHAATAWLPGHRVQMVNVFGRAAAGPLDTLCVAFSSDSSLPQPHVVGPDTFEAVMADLHQDSLFNSVELSQENVSQLCWAAYGVTPHLTYNRRQGLTVPSAMASYYLTDRIYVVSAYEVSRYHNRLMVAADAAKRDHRLERVAAGDRRPQLRAASARIPGSAPTYFVICVPDTGSGPVMIEAGTAGFQLLAQARALGLAGFLVVPLDRTERRAIASALGLPSGHVPALVFAVGEAEGVTADGGSAADVVTIVRAQSAMRRGSLRVEYRLSRAGQVRAEVFDMLGRPVKLLLTEQQTSGYHAVEWDGSGEDGVRLKRGTYLVVIISGATVAKHKVSLG</sequence>
<comment type="caution">
    <text evidence="3">The sequence shown here is derived from an EMBL/GenBank/DDBJ whole genome shotgun (WGS) entry which is preliminary data.</text>
</comment>
<dbReference type="SUPFAM" id="SSF55469">
    <property type="entry name" value="FMN-dependent nitroreductase-like"/>
    <property type="match status" value="1"/>
</dbReference>
<protein>
    <recommendedName>
        <fullName evidence="5">FlgD Ig-like domain-containing protein</fullName>
    </recommendedName>
</protein>
<dbReference type="InterPro" id="IPR000415">
    <property type="entry name" value="Nitroreductase-like"/>
</dbReference>
<dbReference type="Proteomes" id="UP000779900">
    <property type="component" value="Unassembled WGS sequence"/>
</dbReference>
<dbReference type="GO" id="GO:0016491">
    <property type="term" value="F:oxidoreductase activity"/>
    <property type="evidence" value="ECO:0007669"/>
    <property type="project" value="InterPro"/>
</dbReference>
<accession>A0A937XB96</accession>
<evidence type="ECO:0000259" key="2">
    <source>
        <dbReference type="Pfam" id="PF13860"/>
    </source>
</evidence>
<dbReference type="Pfam" id="PF00881">
    <property type="entry name" value="Nitroreductase"/>
    <property type="match status" value="1"/>
</dbReference>